<sequence>MIMTLNHTPKHYFFHCFLLLRPGDYDNRIANSRDHCIYYRGKGRSRY</sequence>
<organism evidence="1">
    <name type="scientific">Rhizophora mucronata</name>
    <name type="common">Asiatic mangrove</name>
    <dbReference type="NCBI Taxonomy" id="61149"/>
    <lineage>
        <taxon>Eukaryota</taxon>
        <taxon>Viridiplantae</taxon>
        <taxon>Streptophyta</taxon>
        <taxon>Embryophyta</taxon>
        <taxon>Tracheophyta</taxon>
        <taxon>Spermatophyta</taxon>
        <taxon>Magnoliopsida</taxon>
        <taxon>eudicotyledons</taxon>
        <taxon>Gunneridae</taxon>
        <taxon>Pentapetalae</taxon>
        <taxon>rosids</taxon>
        <taxon>fabids</taxon>
        <taxon>Malpighiales</taxon>
        <taxon>Rhizophoraceae</taxon>
        <taxon>Rhizophora</taxon>
    </lineage>
</organism>
<proteinExistence type="predicted"/>
<protein>
    <submittedName>
        <fullName evidence="1">Uncharacterized protein</fullName>
    </submittedName>
</protein>
<dbReference type="EMBL" id="GGEC01061085">
    <property type="protein sequence ID" value="MBX41569.1"/>
    <property type="molecule type" value="Transcribed_RNA"/>
</dbReference>
<accession>A0A2P2NGJ1</accession>
<evidence type="ECO:0000313" key="1">
    <source>
        <dbReference type="EMBL" id="MBX41569.1"/>
    </source>
</evidence>
<name>A0A2P2NGJ1_RHIMU</name>
<reference evidence="1" key="1">
    <citation type="submission" date="2018-02" db="EMBL/GenBank/DDBJ databases">
        <title>Rhizophora mucronata_Transcriptome.</title>
        <authorList>
            <person name="Meera S.P."/>
            <person name="Sreeshan A."/>
            <person name="Augustine A."/>
        </authorList>
    </citation>
    <scope>NUCLEOTIDE SEQUENCE</scope>
    <source>
        <tissue evidence="1">Leaf</tissue>
    </source>
</reference>
<dbReference type="AlphaFoldDB" id="A0A2P2NGJ1"/>